<feature type="non-terminal residue" evidence="2">
    <location>
        <position position="23"/>
    </location>
</feature>
<dbReference type="AlphaFoldDB" id="A0A815ZQ90"/>
<comment type="caution">
    <text evidence="2">The sequence shown here is derived from an EMBL/GenBank/DDBJ whole genome shotgun (WGS) entry which is preliminary data.</text>
</comment>
<evidence type="ECO:0000313" key="2">
    <source>
        <dbReference type="EMBL" id="CAF1587160.1"/>
    </source>
</evidence>
<reference evidence="2" key="1">
    <citation type="submission" date="2021-02" db="EMBL/GenBank/DDBJ databases">
        <authorList>
            <person name="Nowell W R."/>
        </authorList>
    </citation>
    <scope>NUCLEOTIDE SEQUENCE</scope>
</reference>
<evidence type="ECO:0000313" key="3">
    <source>
        <dbReference type="Proteomes" id="UP000663889"/>
    </source>
</evidence>
<organism evidence="2 3">
    <name type="scientific">Rotaria sordida</name>
    <dbReference type="NCBI Taxonomy" id="392033"/>
    <lineage>
        <taxon>Eukaryota</taxon>
        <taxon>Metazoa</taxon>
        <taxon>Spiralia</taxon>
        <taxon>Gnathifera</taxon>
        <taxon>Rotifera</taxon>
        <taxon>Eurotatoria</taxon>
        <taxon>Bdelloidea</taxon>
        <taxon>Philodinida</taxon>
        <taxon>Philodinidae</taxon>
        <taxon>Rotaria</taxon>
    </lineage>
</organism>
<sequence>MEKNHATNSLTKIPSNPTKIPPP</sequence>
<feature type="region of interest" description="Disordered" evidence="1">
    <location>
        <begin position="1"/>
        <end position="23"/>
    </location>
</feature>
<protein>
    <submittedName>
        <fullName evidence="2">Uncharacterized protein</fullName>
    </submittedName>
</protein>
<proteinExistence type="predicted"/>
<dbReference type="EMBL" id="CAJNOU010021167">
    <property type="protein sequence ID" value="CAF1587160.1"/>
    <property type="molecule type" value="Genomic_DNA"/>
</dbReference>
<accession>A0A815ZQ90</accession>
<dbReference type="Proteomes" id="UP000663889">
    <property type="component" value="Unassembled WGS sequence"/>
</dbReference>
<gene>
    <name evidence="2" type="ORF">SEV965_LOCUS40033</name>
</gene>
<name>A0A815ZQ90_9BILA</name>
<evidence type="ECO:0000256" key="1">
    <source>
        <dbReference type="SAM" id="MobiDB-lite"/>
    </source>
</evidence>